<gene>
    <name evidence="1" type="ordered locus">EbC_06000</name>
</gene>
<dbReference type="HOGENOM" id="CLU_126541_0_0_6"/>
<proteinExistence type="predicted"/>
<keyword evidence="2" id="KW-1185">Reference proteome</keyword>
<dbReference type="Proteomes" id="UP000008793">
    <property type="component" value="Chromosome"/>
</dbReference>
<reference evidence="1 2" key="1">
    <citation type="journal article" date="2010" name="BMC Genomics">
        <title>Genome comparison of the epiphytic bacteria Erwinia billingiae and E. tasmaniensis with the pear pathogen E. pyrifoliae.</title>
        <authorList>
            <person name="Kube M."/>
            <person name="Migdoll A.M."/>
            <person name="Gehring I."/>
            <person name="Heitmann K."/>
            <person name="Mayer Y."/>
            <person name="Kuhl H."/>
            <person name="Knaust F."/>
            <person name="Geider K."/>
            <person name="Reinhardt R."/>
        </authorList>
    </citation>
    <scope>NUCLEOTIDE SEQUENCE [LARGE SCALE GENOMIC DNA]</scope>
    <source>
        <strain evidence="1 2">Eb661</strain>
    </source>
</reference>
<dbReference type="eggNOG" id="ENOG5031K7W">
    <property type="taxonomic scope" value="Bacteria"/>
</dbReference>
<organism evidence="2">
    <name type="scientific">Erwinia billingiae (strain Eb661)</name>
    <dbReference type="NCBI Taxonomy" id="634500"/>
    <lineage>
        <taxon>Bacteria</taxon>
        <taxon>Pseudomonadati</taxon>
        <taxon>Pseudomonadota</taxon>
        <taxon>Gammaproteobacteria</taxon>
        <taxon>Enterobacterales</taxon>
        <taxon>Erwiniaceae</taxon>
        <taxon>Erwinia</taxon>
    </lineage>
</organism>
<evidence type="ECO:0000313" key="2">
    <source>
        <dbReference type="Proteomes" id="UP000008793"/>
    </source>
</evidence>
<name>D8MMS4_ERWBE</name>
<accession>D8MMS4</accession>
<evidence type="ECO:0000313" key="1">
    <source>
        <dbReference type="EMBL" id="CAX58131.1"/>
    </source>
</evidence>
<dbReference type="STRING" id="634500.EbC_06000"/>
<dbReference type="AlphaFoldDB" id="D8MMS4"/>
<dbReference type="KEGG" id="ebi:EbC_06000"/>
<dbReference type="EMBL" id="FP236843">
    <property type="protein sequence ID" value="CAX58131.1"/>
    <property type="molecule type" value="Genomic_DNA"/>
</dbReference>
<sequence length="122" mass="14424">MVWQDAIDNSISKFRLSEKYSDAENFIAESEESFSIYQKQKSLEYRKSKIKKNNTRYDDFFMSVIGESYYHMRMLSIRRFIIGYDESDLLEKMYVIYTCGLYPCGLKKDGAIIAFNPESLKV</sequence>
<protein>
    <submittedName>
        <fullName evidence="1">Uncharacterized protein</fullName>
    </submittedName>
</protein>